<dbReference type="Pfam" id="PF13458">
    <property type="entry name" value="Peripla_BP_6"/>
    <property type="match status" value="1"/>
</dbReference>
<evidence type="ECO:0000256" key="5">
    <source>
        <dbReference type="SAM" id="SignalP"/>
    </source>
</evidence>
<evidence type="ECO:0000259" key="6">
    <source>
        <dbReference type="Pfam" id="PF13458"/>
    </source>
</evidence>
<dbReference type="STRING" id="1122156.SAMN02745117_00165"/>
<gene>
    <name evidence="7" type="ORF">SAMN02745117_00165</name>
</gene>
<feature type="domain" description="Leucine-binding protein" evidence="6">
    <location>
        <begin position="28"/>
        <end position="353"/>
    </location>
</feature>
<evidence type="ECO:0000256" key="2">
    <source>
        <dbReference type="ARBA" id="ARBA00022448"/>
    </source>
</evidence>
<evidence type="ECO:0000313" key="8">
    <source>
        <dbReference type="Proteomes" id="UP000184327"/>
    </source>
</evidence>
<protein>
    <submittedName>
        <fullName evidence="7">Branched-chain amino acid transport system substrate-binding protein</fullName>
    </submittedName>
</protein>
<evidence type="ECO:0000256" key="1">
    <source>
        <dbReference type="ARBA" id="ARBA00010062"/>
    </source>
</evidence>
<dbReference type="CDD" id="cd06348">
    <property type="entry name" value="PBP1_ABC_HAAT-like"/>
    <property type="match status" value="1"/>
</dbReference>
<name>A0A1M4SNU7_9BURK</name>
<dbReference type="InterPro" id="IPR051010">
    <property type="entry name" value="BCAA_transport"/>
</dbReference>
<dbReference type="PANTHER" id="PTHR30483">
    <property type="entry name" value="LEUCINE-SPECIFIC-BINDING PROTEIN"/>
    <property type="match status" value="1"/>
</dbReference>
<dbReference type="PANTHER" id="PTHR30483:SF6">
    <property type="entry name" value="PERIPLASMIC BINDING PROTEIN OF ABC TRANSPORTER FOR NATURAL AMINO ACIDS"/>
    <property type="match status" value="1"/>
</dbReference>
<proteinExistence type="inferred from homology"/>
<dbReference type="EMBL" id="FQUZ01000001">
    <property type="protein sequence ID" value="SHE33858.1"/>
    <property type="molecule type" value="Genomic_DNA"/>
</dbReference>
<comment type="similarity">
    <text evidence="1">Belongs to the leucine-binding protein family.</text>
</comment>
<dbReference type="RefSeq" id="WP_073353441.1">
    <property type="nucleotide sequence ID" value="NZ_FQUZ01000001.1"/>
</dbReference>
<reference evidence="7 8" key="1">
    <citation type="submission" date="2016-11" db="EMBL/GenBank/DDBJ databases">
        <authorList>
            <person name="Jaros S."/>
            <person name="Januszkiewicz K."/>
            <person name="Wedrychowicz H."/>
        </authorList>
    </citation>
    <scope>NUCLEOTIDE SEQUENCE [LARGE SCALE GENOMIC DNA]</scope>
    <source>
        <strain evidence="7 8">DSM 16112</strain>
    </source>
</reference>
<sequence>MADFKQVRSWAALAVLGLVAASAQAADVKIGVAAALTGGAAQYGQAIRQGFELAAEQINAAGGIHGDSIVLLVEDDQGKKDEAINTFKKLIHKDKVLAVFGPTLSSSASAAHPIAQQAKTVAFGTSLTVDGITQVGDYVFRNSVTEAVVLPETLRKAVAATGTKKVAVIYGNDDVLTKNGYENFKKALDDQKIAITTTETYAKGDVDFKAQLTKIKASEPDAIVISTLIAEGGPIVAQARQLGITQPFIGGNGLNTPRLFELAGERSDNVWVGGPWSSSNDTPENQQFIQSYQAKYGKQPDQFAAQAFDAMHILAKGLQQAKPSGDVNKDRAALREALPHVTHTGATGAFRFQQAIDKRGKPAGFDAVQTPVVTLTQNQQYVVQK</sequence>
<keyword evidence="3 5" id="KW-0732">Signal</keyword>
<dbReference type="Gene3D" id="3.40.50.2300">
    <property type="match status" value="2"/>
</dbReference>
<feature type="signal peptide" evidence="5">
    <location>
        <begin position="1"/>
        <end position="25"/>
    </location>
</feature>
<evidence type="ECO:0000256" key="3">
    <source>
        <dbReference type="ARBA" id="ARBA00022729"/>
    </source>
</evidence>
<dbReference type="GO" id="GO:0006865">
    <property type="term" value="P:amino acid transport"/>
    <property type="evidence" value="ECO:0007669"/>
    <property type="project" value="UniProtKB-KW"/>
</dbReference>
<evidence type="ECO:0000313" key="7">
    <source>
        <dbReference type="EMBL" id="SHE33858.1"/>
    </source>
</evidence>
<organism evidence="7 8">
    <name type="scientific">Lampropedia hyalina DSM 16112</name>
    <dbReference type="NCBI Taxonomy" id="1122156"/>
    <lineage>
        <taxon>Bacteria</taxon>
        <taxon>Pseudomonadati</taxon>
        <taxon>Pseudomonadota</taxon>
        <taxon>Betaproteobacteria</taxon>
        <taxon>Burkholderiales</taxon>
        <taxon>Comamonadaceae</taxon>
        <taxon>Lampropedia</taxon>
    </lineage>
</organism>
<dbReference type="Proteomes" id="UP000184327">
    <property type="component" value="Unassembled WGS sequence"/>
</dbReference>
<keyword evidence="4" id="KW-0029">Amino-acid transport</keyword>
<dbReference type="InterPro" id="IPR000709">
    <property type="entry name" value="Leu_Ile_Val-bd"/>
</dbReference>
<dbReference type="OrthoDB" id="5469508at2"/>
<accession>A0A1M4SNU7</accession>
<dbReference type="InterPro" id="IPR028081">
    <property type="entry name" value="Leu-bd"/>
</dbReference>
<evidence type="ECO:0000256" key="4">
    <source>
        <dbReference type="ARBA" id="ARBA00022970"/>
    </source>
</evidence>
<dbReference type="AlphaFoldDB" id="A0A1M4SNU7"/>
<dbReference type="SUPFAM" id="SSF53822">
    <property type="entry name" value="Periplasmic binding protein-like I"/>
    <property type="match status" value="1"/>
</dbReference>
<keyword evidence="2" id="KW-0813">Transport</keyword>
<feature type="chain" id="PRO_5012183336" evidence="5">
    <location>
        <begin position="26"/>
        <end position="385"/>
    </location>
</feature>
<dbReference type="InterPro" id="IPR028082">
    <property type="entry name" value="Peripla_BP_I"/>
</dbReference>
<dbReference type="PRINTS" id="PR00337">
    <property type="entry name" value="LEUILEVALBP"/>
</dbReference>
<keyword evidence="8" id="KW-1185">Reference proteome</keyword>